<evidence type="ECO:0000256" key="1">
    <source>
        <dbReference type="ARBA" id="ARBA00010209"/>
    </source>
</evidence>
<evidence type="ECO:0000256" key="3">
    <source>
        <dbReference type="PIRSR" id="PIRSR000509-1"/>
    </source>
</evidence>
<reference evidence="4 5" key="1">
    <citation type="submission" date="2016-05" db="EMBL/GenBank/DDBJ databases">
        <title>A degradative enzymes factory behind the ericoid mycorrhizal symbiosis.</title>
        <authorList>
            <consortium name="DOE Joint Genome Institute"/>
            <person name="Martino E."/>
            <person name="Morin E."/>
            <person name="Grelet G."/>
            <person name="Kuo A."/>
            <person name="Kohler A."/>
            <person name="Daghino S."/>
            <person name="Barry K."/>
            <person name="Choi C."/>
            <person name="Cichocki N."/>
            <person name="Clum A."/>
            <person name="Copeland A."/>
            <person name="Hainaut M."/>
            <person name="Haridas S."/>
            <person name="Labutti K."/>
            <person name="Lindquist E."/>
            <person name="Lipzen A."/>
            <person name="Khouja H.-R."/>
            <person name="Murat C."/>
            <person name="Ohm R."/>
            <person name="Olson A."/>
            <person name="Spatafora J."/>
            <person name="Veneault-Fourrey C."/>
            <person name="Henrissat B."/>
            <person name="Grigoriev I."/>
            <person name="Martin F."/>
            <person name="Perotto S."/>
        </authorList>
    </citation>
    <scope>NUCLEOTIDE SEQUENCE [LARGE SCALE GENOMIC DNA]</scope>
    <source>
        <strain evidence="4 5">UAMH 7357</strain>
    </source>
</reference>
<feature type="binding site" evidence="3">
    <location>
        <position position="94"/>
    </location>
    <ligand>
        <name>L-tryptophan</name>
        <dbReference type="ChEBI" id="CHEBI:57912"/>
    </ligand>
</feature>
<dbReference type="InterPro" id="IPR017795">
    <property type="entry name" value="ABBA_NscD-like"/>
</dbReference>
<feature type="binding site" evidence="3">
    <location>
        <position position="430"/>
    </location>
    <ligand>
        <name>dimethylallyl diphosphate</name>
        <dbReference type="ChEBI" id="CHEBI:57623"/>
    </ligand>
</feature>
<gene>
    <name evidence="4" type="ORF">NA56DRAFT_662041</name>
</gene>
<dbReference type="PIRSF" id="PIRSF000509">
    <property type="entry name" value="Trp_DMAT"/>
    <property type="match status" value="1"/>
</dbReference>
<dbReference type="PANTHER" id="PTHR40627:SF4">
    <property type="entry name" value="PRENYLTRANSFERASE ASQH1-RELATED"/>
    <property type="match status" value="1"/>
</dbReference>
<sequence length="441" mass="49145">MLTDGINPTSPMFNSEPFAPSPRGPCFANSSQAFWYLATMPLLSKLLSTANYPPHLQDQYLFFHNHSIIPALGPSASSTNKWTPHLTHNISPFECSLAFKKNKQQVRYTFEPIGPYAGTSEDRFNQSLPLSLVSAFSQAKLCPNMNLEWWNQITTTFFISDAEIAAQPSLFAGAKVHPTCFLAFDLPSTEFAPVLKPYLFPHRRAVMEGISRDELVFKTIRNLPSASFKASPALEKVEAFLSKDYETSHVQSRLLESGKGLKSRVMSVEMLSFDCISTSSSRLKIYAKTHDASFSNLLNTFTLGGTSDSPYTTVSIKALERFWNSVLLLGDDWSDYDSQCAEFLYFCFEISPGKSEPGVKVYVPSWTLGIDKTGLTRGLGGCFRELGWDAGRSYKSDIQNLFGGTDEQDRGVVTYISFAYDENGPEVTTYCAPKFAPSLRR</sequence>
<feature type="binding site" evidence="3">
    <location>
        <position position="282"/>
    </location>
    <ligand>
        <name>dimethylallyl diphosphate</name>
        <dbReference type="ChEBI" id="CHEBI:57623"/>
    </ligand>
</feature>
<feature type="binding site" evidence="3">
    <location>
        <position position="284"/>
    </location>
    <ligand>
        <name>dimethylallyl diphosphate</name>
        <dbReference type="ChEBI" id="CHEBI:57623"/>
    </ligand>
</feature>
<comment type="similarity">
    <text evidence="1">Belongs to the tryptophan dimethylallyltransferase family.</text>
</comment>
<name>A0A2J6PUQ2_9HELO</name>
<accession>A0A2J6PUQ2</accession>
<dbReference type="Proteomes" id="UP000235672">
    <property type="component" value="Unassembled WGS sequence"/>
</dbReference>
<dbReference type="CDD" id="cd13929">
    <property type="entry name" value="PT-DMATS_CymD"/>
    <property type="match status" value="1"/>
</dbReference>
<protein>
    <submittedName>
        <fullName evidence="4">Aromatic prenyltransferase</fullName>
    </submittedName>
</protein>
<dbReference type="InterPro" id="IPR012148">
    <property type="entry name" value="ABBA_DMATS-like"/>
</dbReference>
<feature type="binding site" evidence="3">
    <location>
        <position position="198"/>
    </location>
    <ligand>
        <name>dimethylallyl diphosphate</name>
        <dbReference type="ChEBI" id="CHEBI:57623"/>
    </ligand>
</feature>
<dbReference type="OrthoDB" id="3354387at2759"/>
<feature type="binding site" evidence="3">
    <location>
        <position position="286"/>
    </location>
    <ligand>
        <name>dimethylallyl diphosphate</name>
        <dbReference type="ChEBI" id="CHEBI:57623"/>
    </ligand>
</feature>
<feature type="binding site" evidence="3">
    <location>
        <position position="196"/>
    </location>
    <ligand>
        <name>dimethylallyl diphosphate</name>
        <dbReference type="ChEBI" id="CHEBI:57623"/>
    </ligand>
</feature>
<keyword evidence="2 4" id="KW-0808">Transferase</keyword>
<dbReference type="PANTHER" id="PTHR40627">
    <property type="entry name" value="INDOLE PRENYLTRANSFERASE TDIB-RELATED"/>
    <property type="match status" value="1"/>
</dbReference>
<dbReference type="Pfam" id="PF11991">
    <property type="entry name" value="Trp_DMAT"/>
    <property type="match status" value="1"/>
</dbReference>
<feature type="binding site" evidence="3">
    <location>
        <position position="107"/>
    </location>
    <ligand>
        <name>dimethylallyl diphosphate</name>
        <dbReference type="ChEBI" id="CHEBI:57623"/>
    </ligand>
</feature>
<dbReference type="AlphaFoldDB" id="A0A2J6PUQ2"/>
<evidence type="ECO:0000313" key="4">
    <source>
        <dbReference type="EMBL" id="PMD17760.1"/>
    </source>
</evidence>
<dbReference type="SFLD" id="SFLDS00036">
    <property type="entry name" value="Aromatic_Prenyltransferase"/>
    <property type="match status" value="1"/>
</dbReference>
<dbReference type="GO" id="GO:0016765">
    <property type="term" value="F:transferase activity, transferring alkyl or aryl (other than methyl) groups"/>
    <property type="evidence" value="ECO:0007669"/>
    <property type="project" value="InterPro"/>
</dbReference>
<dbReference type="EMBL" id="KZ613498">
    <property type="protein sequence ID" value="PMD17760.1"/>
    <property type="molecule type" value="Genomic_DNA"/>
</dbReference>
<evidence type="ECO:0000313" key="5">
    <source>
        <dbReference type="Proteomes" id="UP000235672"/>
    </source>
</evidence>
<evidence type="ECO:0000256" key="2">
    <source>
        <dbReference type="ARBA" id="ARBA00022679"/>
    </source>
</evidence>
<dbReference type="InterPro" id="IPR033964">
    <property type="entry name" value="ABBA"/>
</dbReference>
<dbReference type="GO" id="GO:0009820">
    <property type="term" value="P:alkaloid metabolic process"/>
    <property type="evidence" value="ECO:0007669"/>
    <property type="project" value="InterPro"/>
</dbReference>
<dbReference type="NCBIfam" id="TIGR03429">
    <property type="entry name" value="arom_pren_DMATS"/>
    <property type="match status" value="1"/>
</dbReference>
<feature type="binding site" evidence="3">
    <location>
        <position position="362"/>
    </location>
    <ligand>
        <name>dimethylallyl diphosphate</name>
        <dbReference type="ChEBI" id="CHEBI:57623"/>
    </ligand>
</feature>
<dbReference type="SFLD" id="SFLDG01162">
    <property type="entry name" value="I"/>
    <property type="match status" value="1"/>
</dbReference>
<organism evidence="4 5">
    <name type="scientific">Hyaloscypha hepaticicola</name>
    <dbReference type="NCBI Taxonomy" id="2082293"/>
    <lineage>
        <taxon>Eukaryota</taxon>
        <taxon>Fungi</taxon>
        <taxon>Dikarya</taxon>
        <taxon>Ascomycota</taxon>
        <taxon>Pezizomycotina</taxon>
        <taxon>Leotiomycetes</taxon>
        <taxon>Helotiales</taxon>
        <taxon>Hyaloscyphaceae</taxon>
        <taxon>Hyaloscypha</taxon>
    </lineage>
</organism>
<keyword evidence="5" id="KW-1185">Reference proteome</keyword>
<proteinExistence type="inferred from homology"/>